<evidence type="ECO:0000313" key="1">
    <source>
        <dbReference type="EMBL" id="CAJ2642962.1"/>
    </source>
</evidence>
<protein>
    <submittedName>
        <fullName evidence="1">Uncharacterized protein</fullName>
    </submittedName>
</protein>
<gene>
    <name evidence="1" type="ORF">MILVUS5_LOCUS12312</name>
</gene>
<comment type="caution">
    <text evidence="1">The sequence shown here is derived from an EMBL/GenBank/DDBJ whole genome shotgun (WGS) entry which is preliminary data.</text>
</comment>
<dbReference type="EMBL" id="CASHSV030000034">
    <property type="protein sequence ID" value="CAJ2642962.1"/>
    <property type="molecule type" value="Genomic_DNA"/>
</dbReference>
<sequence>MIGSFITRILVMVFGYAYPAYECYKAVEKNRPEIEQLRFWCQYWILVALLTVFERIGDTFISWVPMYSEAKLAFFIYLWYPKTKGTTYVYDSFFRPYVAKHETDIDRNLMELRTRAGDIAVLYWQKAASYGQTRIFDILQYVAAQSTPPARPAQQQPGARGRQPAPGNNSQQAPATAAPAEGPTPPTSSSSSSQHQKEVAEELGSSQVPKAPYSLAGLISQKNNPTQESGNQPIPAEAEPMQIEETLPSSSSANENENPPPKETIMEERINVTRARLRKNRLVGNQ</sequence>
<proteinExistence type="predicted"/>
<dbReference type="Proteomes" id="UP001177021">
    <property type="component" value="Unassembled WGS sequence"/>
</dbReference>
<evidence type="ECO:0000313" key="2">
    <source>
        <dbReference type="Proteomes" id="UP001177021"/>
    </source>
</evidence>
<reference evidence="1" key="1">
    <citation type="submission" date="2023-10" db="EMBL/GenBank/DDBJ databases">
        <authorList>
            <person name="Rodriguez Cubillos JULIANA M."/>
            <person name="De Vega J."/>
        </authorList>
    </citation>
    <scope>NUCLEOTIDE SEQUENCE</scope>
</reference>
<organism evidence="1 2">
    <name type="scientific">Trifolium pratense</name>
    <name type="common">Red clover</name>
    <dbReference type="NCBI Taxonomy" id="57577"/>
    <lineage>
        <taxon>Eukaryota</taxon>
        <taxon>Viridiplantae</taxon>
        <taxon>Streptophyta</taxon>
        <taxon>Embryophyta</taxon>
        <taxon>Tracheophyta</taxon>
        <taxon>Spermatophyta</taxon>
        <taxon>Magnoliopsida</taxon>
        <taxon>eudicotyledons</taxon>
        <taxon>Gunneridae</taxon>
        <taxon>Pentapetalae</taxon>
        <taxon>rosids</taxon>
        <taxon>fabids</taxon>
        <taxon>Fabales</taxon>
        <taxon>Fabaceae</taxon>
        <taxon>Papilionoideae</taxon>
        <taxon>50 kb inversion clade</taxon>
        <taxon>NPAAA clade</taxon>
        <taxon>Hologalegina</taxon>
        <taxon>IRL clade</taxon>
        <taxon>Trifolieae</taxon>
        <taxon>Trifolium</taxon>
    </lineage>
</organism>
<accession>A0ACB0JHL1</accession>
<keyword evidence="2" id="KW-1185">Reference proteome</keyword>
<name>A0ACB0JHL1_TRIPR</name>